<sequence length="148" mass="16251">VKKSERNLLIVLGVLLIPVAFMYIDFGGNNGTQAEEKKSSSNPMEEAALIMSMIPGGGKSPQVVTLSRWGRDIFNLVENTSAKSQVVNVEAQFFLSGIMTSGFVRSAIINDEVVTEGQIIDRYIVESILEDMVILSRNQKKLVLSLSE</sequence>
<evidence type="ECO:0000256" key="1">
    <source>
        <dbReference type="SAM" id="Phobius"/>
    </source>
</evidence>
<keyword evidence="1" id="KW-0472">Membrane</keyword>
<reference evidence="2" key="1">
    <citation type="submission" date="2018-05" db="EMBL/GenBank/DDBJ databases">
        <authorList>
            <person name="Lanie J.A."/>
            <person name="Ng W.-L."/>
            <person name="Kazmierczak K.M."/>
            <person name="Andrzejewski T.M."/>
            <person name="Davidsen T.M."/>
            <person name="Wayne K.J."/>
            <person name="Tettelin H."/>
            <person name="Glass J.I."/>
            <person name="Rusch D."/>
            <person name="Podicherti R."/>
            <person name="Tsui H.-C.T."/>
            <person name="Winkler M.E."/>
        </authorList>
    </citation>
    <scope>NUCLEOTIDE SEQUENCE</scope>
</reference>
<proteinExistence type="predicted"/>
<evidence type="ECO:0000313" key="2">
    <source>
        <dbReference type="EMBL" id="SVA34762.1"/>
    </source>
</evidence>
<dbReference type="EMBL" id="UINC01007720">
    <property type="protein sequence ID" value="SVA34762.1"/>
    <property type="molecule type" value="Genomic_DNA"/>
</dbReference>
<name>A0A381V316_9ZZZZ</name>
<protein>
    <submittedName>
        <fullName evidence="2">Uncharacterized protein</fullName>
    </submittedName>
</protein>
<dbReference type="AlphaFoldDB" id="A0A381V316"/>
<keyword evidence="1" id="KW-0812">Transmembrane</keyword>
<keyword evidence="1" id="KW-1133">Transmembrane helix</keyword>
<gene>
    <name evidence="2" type="ORF">METZ01_LOCUS87616</name>
</gene>
<feature type="non-terminal residue" evidence="2">
    <location>
        <position position="1"/>
    </location>
</feature>
<feature type="transmembrane region" description="Helical" evidence="1">
    <location>
        <begin position="7"/>
        <end position="24"/>
    </location>
</feature>
<organism evidence="2">
    <name type="scientific">marine metagenome</name>
    <dbReference type="NCBI Taxonomy" id="408172"/>
    <lineage>
        <taxon>unclassified sequences</taxon>
        <taxon>metagenomes</taxon>
        <taxon>ecological metagenomes</taxon>
    </lineage>
</organism>
<accession>A0A381V316</accession>